<feature type="compositionally biased region" description="Low complexity" evidence="1">
    <location>
        <begin position="779"/>
        <end position="796"/>
    </location>
</feature>
<accession>A0ABR1UB59</accession>
<feature type="compositionally biased region" description="Basic and acidic residues" evidence="1">
    <location>
        <begin position="1108"/>
        <end position="1118"/>
    </location>
</feature>
<feature type="compositionally biased region" description="Polar residues" evidence="1">
    <location>
        <begin position="1129"/>
        <end position="1140"/>
    </location>
</feature>
<feature type="region of interest" description="Disordered" evidence="1">
    <location>
        <begin position="1086"/>
        <end position="1232"/>
    </location>
</feature>
<gene>
    <name evidence="3" type="ORF">PG993_001356</name>
</gene>
<feature type="region of interest" description="Disordered" evidence="1">
    <location>
        <begin position="428"/>
        <end position="463"/>
    </location>
</feature>
<feature type="region of interest" description="Disordered" evidence="1">
    <location>
        <begin position="667"/>
        <end position="979"/>
    </location>
</feature>
<dbReference type="EMBL" id="JAQQWK010000001">
    <property type="protein sequence ID" value="KAK8056129.1"/>
    <property type="molecule type" value="Genomic_DNA"/>
</dbReference>
<sequence>MTDAGGMATVSRPSMEKRRPSSSSSSAARDDAPSAFKRLPDEIIEQILRLTDPDSFASLVLLNSNWRRISQQAHLYAYHLSRCPSYSASHKTIPASLNKDGDDALPKLRRLFARQVKRNLFQAYLRPRTTTIKLVSNSISSSSVPGGEGMQFSSSPRGYHLLAYNSSRIYVLDIRGPELVVKRELKIMRRPVSACTVDDGSILAVLSSDMQVDVYDLRQRPPKRTQSLVLDNPPRTIALSPCGSVLAAAYEGGIEVSSLHTGALPTDRRAVKCDGVDSLAFSFDGTQLLGTTTVAQPPNTVILTAPYYDPGSHMGENNISALWTTSILFPNTSRDCSHAVLIQESSSEEASWTFTYDSSFETFRAVRIDDLRNGTTYFTGPIPNTSAQSTLLPCTLPAATYCGELISAGFEGKDVWIYGIPEDLEAVPEATSNSSSEPGVPGLNRRNSSLSVRTPSSRLQETNGGRVPQWQILCDKYRNTFVSGRKVTALEGVSTVKWVADYGSSSLQERLVVAARGVQPAKPITEEDGIDFVDGGRITILDFDYGTTDGEAVDITIEVGTQEPEVLEEEHRDMDTEVAIVRRRTVAQKRGGRSGGMRSATSAVAQAESLLRLPALPDDRGCDDDDPLIPRRIGASGSHTNTSATAHNEPEEATLEEAQEALDAPYAHASPRSGPTLRRAATAAAVNRRLHPSATTNGRIQYRRADGRAEHPHESDADNWVPPPPPYSEEDPGDTPAFLRAPAIPGVGLDPGNQHSAHPLAPLSAAPTQIPLPPPSAPPQLSQVPSQSSGSSSARLDLPKLQTSPPRDRRSRMSWQSGQSQPRAESASVTRSEPQSLENPINRPGSNSARPQTSGSQFPNLDQEDIYDVSPIDSAPPPAALTHTTQQRRPSDSAASDSSHTTALSNSYSAGAAPYQTSDTPNPSNLERPLASSTQMPQSESGQTSQDPVVGRLPTASTWPKAQPEPSQSSGAIVSGYPRSAPAINISNRELLAAALPPLPSPNQLSALHDRQHNAVPCPTSGYFQIPRVPMGRNPQDRPPSSNRLSLHANFSSTPASAPELPLIISTPTGVSGAFDTPYQAGTHCTPAEPVLHAPVPRRPQSILGVSDSDRPATERLETVYSITGDGRPNTTGHQGSSGQPLAVPPPPSSSQLTNSSLRHHTSLSRRPSRARRSAAKNVQDAKTRGWAGRRKQKKAEKELDAASSAAWTDVTWASNAPRDGKASKGSKCTVM</sequence>
<dbReference type="InterPro" id="IPR036047">
    <property type="entry name" value="F-box-like_dom_sf"/>
</dbReference>
<dbReference type="InterPro" id="IPR015943">
    <property type="entry name" value="WD40/YVTN_repeat-like_dom_sf"/>
</dbReference>
<evidence type="ECO:0000313" key="3">
    <source>
        <dbReference type="EMBL" id="KAK8056129.1"/>
    </source>
</evidence>
<dbReference type="Proteomes" id="UP001444661">
    <property type="component" value="Unassembled WGS sequence"/>
</dbReference>
<reference evidence="3 4" key="1">
    <citation type="submission" date="2023-01" db="EMBL/GenBank/DDBJ databases">
        <title>Analysis of 21 Apiospora genomes using comparative genomics revels a genus with tremendous synthesis potential of carbohydrate active enzymes and secondary metabolites.</title>
        <authorList>
            <person name="Sorensen T."/>
        </authorList>
    </citation>
    <scope>NUCLEOTIDE SEQUENCE [LARGE SCALE GENOMIC DNA]</scope>
    <source>
        <strain evidence="3 4">CBS 33761</strain>
    </source>
</reference>
<feature type="compositionally biased region" description="Basic residues" evidence="1">
    <location>
        <begin position="1158"/>
        <end position="1175"/>
    </location>
</feature>
<dbReference type="SUPFAM" id="SSF81383">
    <property type="entry name" value="F-box domain"/>
    <property type="match status" value="1"/>
</dbReference>
<feature type="compositionally biased region" description="Low complexity" evidence="1">
    <location>
        <begin position="755"/>
        <end position="769"/>
    </location>
</feature>
<feature type="compositionally biased region" description="Polar residues" evidence="1">
    <location>
        <begin position="955"/>
        <end position="972"/>
    </location>
</feature>
<evidence type="ECO:0000313" key="4">
    <source>
        <dbReference type="Proteomes" id="UP001444661"/>
    </source>
</evidence>
<dbReference type="Pfam" id="PF00646">
    <property type="entry name" value="F-box"/>
    <property type="match status" value="1"/>
</dbReference>
<feature type="region of interest" description="Disordered" evidence="1">
    <location>
        <begin position="615"/>
        <end position="654"/>
    </location>
</feature>
<keyword evidence="4" id="KW-1185">Reference proteome</keyword>
<evidence type="ECO:0000256" key="1">
    <source>
        <dbReference type="SAM" id="MobiDB-lite"/>
    </source>
</evidence>
<dbReference type="InterPro" id="IPR055589">
    <property type="entry name" value="DUF7165"/>
</dbReference>
<dbReference type="InterPro" id="IPR001810">
    <property type="entry name" value="F-box_dom"/>
</dbReference>
<feature type="compositionally biased region" description="Basic and acidic residues" evidence="1">
    <location>
        <begin position="703"/>
        <end position="716"/>
    </location>
</feature>
<protein>
    <submittedName>
        <fullName evidence="3">F-box domain-containing protein</fullName>
    </submittedName>
</protein>
<proteinExistence type="predicted"/>
<feature type="compositionally biased region" description="Polar residues" evidence="1">
    <location>
        <begin position="900"/>
        <end position="947"/>
    </location>
</feature>
<evidence type="ECO:0000259" key="2">
    <source>
        <dbReference type="PROSITE" id="PS50181"/>
    </source>
</evidence>
<dbReference type="Pfam" id="PF23749">
    <property type="entry name" value="DUF7165"/>
    <property type="match status" value="1"/>
</dbReference>
<dbReference type="SUPFAM" id="SSF101898">
    <property type="entry name" value="NHL repeat"/>
    <property type="match status" value="1"/>
</dbReference>
<feature type="compositionally biased region" description="Polar residues" evidence="1">
    <location>
        <begin position="1039"/>
        <end position="1056"/>
    </location>
</feature>
<dbReference type="CDD" id="cd09917">
    <property type="entry name" value="F-box_SF"/>
    <property type="match status" value="1"/>
</dbReference>
<organism evidence="3 4">
    <name type="scientific">Apiospora rasikravindrae</name>
    <dbReference type="NCBI Taxonomy" id="990691"/>
    <lineage>
        <taxon>Eukaryota</taxon>
        <taxon>Fungi</taxon>
        <taxon>Dikarya</taxon>
        <taxon>Ascomycota</taxon>
        <taxon>Pezizomycotina</taxon>
        <taxon>Sordariomycetes</taxon>
        <taxon>Xylariomycetidae</taxon>
        <taxon>Amphisphaeriales</taxon>
        <taxon>Apiosporaceae</taxon>
        <taxon>Apiospora</taxon>
    </lineage>
</organism>
<feature type="compositionally biased region" description="Polar residues" evidence="1">
    <location>
        <begin position="445"/>
        <end position="463"/>
    </location>
</feature>
<feature type="domain" description="F-box" evidence="2">
    <location>
        <begin position="33"/>
        <end position="79"/>
    </location>
</feature>
<feature type="region of interest" description="Disordered" evidence="1">
    <location>
        <begin position="1"/>
        <end position="33"/>
    </location>
</feature>
<feature type="compositionally biased region" description="Polar residues" evidence="1">
    <location>
        <begin position="813"/>
        <end position="860"/>
    </location>
</feature>
<dbReference type="Gene3D" id="2.130.10.10">
    <property type="entry name" value="YVTN repeat-like/Quinoprotein amine dehydrogenase"/>
    <property type="match status" value="1"/>
</dbReference>
<feature type="compositionally biased region" description="Low complexity" evidence="1">
    <location>
        <begin position="678"/>
        <end position="687"/>
    </location>
</feature>
<feature type="region of interest" description="Disordered" evidence="1">
    <location>
        <begin position="1026"/>
        <end position="1061"/>
    </location>
</feature>
<comment type="caution">
    <text evidence="3">The sequence shown here is derived from an EMBL/GenBank/DDBJ whole genome shotgun (WGS) entry which is preliminary data.</text>
</comment>
<name>A0ABR1UB59_9PEZI</name>
<dbReference type="PROSITE" id="PS50181">
    <property type="entry name" value="FBOX"/>
    <property type="match status" value="1"/>
</dbReference>